<dbReference type="KEGG" id="cao:Celal_3472"/>
<organism evidence="3 4">
    <name type="scientific">Cellulophaga algicola (strain DSM 14237 / IC166 / ACAM 630)</name>
    <dbReference type="NCBI Taxonomy" id="688270"/>
    <lineage>
        <taxon>Bacteria</taxon>
        <taxon>Pseudomonadati</taxon>
        <taxon>Bacteroidota</taxon>
        <taxon>Flavobacteriia</taxon>
        <taxon>Flavobacteriales</taxon>
        <taxon>Flavobacteriaceae</taxon>
        <taxon>Cellulophaga</taxon>
    </lineage>
</organism>
<protein>
    <recommendedName>
        <fullName evidence="5">MFS transporter</fullName>
    </recommendedName>
</protein>
<keyword evidence="1" id="KW-0812">Transmembrane</keyword>
<reference evidence="3 4" key="1">
    <citation type="journal article" date="2010" name="Stand. Genomic Sci.">
        <title>Complete genome sequence of Cellulophaga algicola type strain (IC166).</title>
        <authorList>
            <person name="Abt B."/>
            <person name="Lu M."/>
            <person name="Misra M."/>
            <person name="Han C."/>
            <person name="Nolan M."/>
            <person name="Lucas S."/>
            <person name="Hammon N."/>
            <person name="Deshpande S."/>
            <person name="Cheng J.F."/>
            <person name="Tapia R."/>
            <person name="Goodwin L."/>
            <person name="Pitluck S."/>
            <person name="Liolios K."/>
            <person name="Pagani I."/>
            <person name="Ivanova N."/>
            <person name="Mavromatis K."/>
            <person name="Ovchinikova G."/>
            <person name="Pati A."/>
            <person name="Chen A."/>
            <person name="Palaniappan K."/>
            <person name="Land M."/>
            <person name="Hauser L."/>
            <person name="Chang Y.J."/>
            <person name="Jeffries C.D."/>
            <person name="Detter J.C."/>
            <person name="Brambilla E."/>
            <person name="Rohde M."/>
            <person name="Tindall B.J."/>
            <person name="Goker M."/>
            <person name="Woyke T."/>
            <person name="Bristow J."/>
            <person name="Eisen J.A."/>
            <person name="Markowitz V."/>
            <person name="Hugenholtz P."/>
            <person name="Kyrpides N.C."/>
            <person name="Klenk H.P."/>
            <person name="Lapidus A."/>
        </authorList>
    </citation>
    <scope>NUCLEOTIDE SEQUENCE [LARGE SCALE GENOMIC DNA]</scope>
    <source>
        <strain evidence="4">DSM 14237 / IC166 / ACAM 630</strain>
    </source>
</reference>
<evidence type="ECO:0008006" key="5">
    <source>
        <dbReference type="Google" id="ProtNLM"/>
    </source>
</evidence>
<keyword evidence="4" id="KW-1185">Reference proteome</keyword>
<accession>E6X7M6</accession>
<feature type="signal peptide" evidence="2">
    <location>
        <begin position="1"/>
        <end position="21"/>
    </location>
</feature>
<feature type="transmembrane region" description="Helical" evidence="1">
    <location>
        <begin position="108"/>
        <end position="124"/>
    </location>
</feature>
<keyword evidence="1" id="KW-0472">Membrane</keyword>
<evidence type="ECO:0000313" key="3">
    <source>
        <dbReference type="EMBL" id="ADV50736.1"/>
    </source>
</evidence>
<dbReference type="EMBL" id="CP002453">
    <property type="protein sequence ID" value="ADV50736.1"/>
    <property type="molecule type" value="Genomic_DNA"/>
</dbReference>
<name>E6X7M6_CELAD</name>
<keyword evidence="2" id="KW-0732">Signal</keyword>
<dbReference type="STRING" id="688270.Celal_3472"/>
<dbReference type="OrthoDB" id="1151358at2"/>
<evidence type="ECO:0000313" key="4">
    <source>
        <dbReference type="Proteomes" id="UP000008634"/>
    </source>
</evidence>
<proteinExistence type="predicted"/>
<keyword evidence="1" id="KW-1133">Transmembrane helix</keyword>
<sequence length="146" mass="16180">MSFKTLTIIHTLLVLSLAAFAAFTFFSGPGFVNQFSMENNVFIYVVPIVAMLGYFASKFLYTKALSAINPSAPLNTKLALYQKANILKYALIEGPAFLAFIQFLSNGYTLYFTIGATLMLYLSMQKPSKAKAIEELSLDTTERDSL</sequence>
<dbReference type="Proteomes" id="UP000008634">
    <property type="component" value="Chromosome"/>
</dbReference>
<evidence type="ECO:0000256" key="2">
    <source>
        <dbReference type="SAM" id="SignalP"/>
    </source>
</evidence>
<dbReference type="HOGENOM" id="CLU_136605_0_0_10"/>
<dbReference type="eggNOG" id="ENOG5032YV0">
    <property type="taxonomic scope" value="Bacteria"/>
</dbReference>
<evidence type="ECO:0000256" key="1">
    <source>
        <dbReference type="SAM" id="Phobius"/>
    </source>
</evidence>
<feature type="chain" id="PRO_5003212665" description="MFS transporter" evidence="2">
    <location>
        <begin position="22"/>
        <end position="146"/>
    </location>
</feature>
<dbReference type="AlphaFoldDB" id="E6X7M6"/>
<dbReference type="RefSeq" id="WP_013552187.1">
    <property type="nucleotide sequence ID" value="NC_014934.1"/>
</dbReference>
<feature type="transmembrane region" description="Helical" evidence="1">
    <location>
        <begin position="41"/>
        <end position="61"/>
    </location>
</feature>
<gene>
    <name evidence="3" type="ordered locus">Celal_3472</name>
</gene>